<accession>A0A1J1HK68</accession>
<reference evidence="2 3" key="1">
    <citation type="submission" date="2015-04" db="EMBL/GenBank/DDBJ databases">
        <authorList>
            <person name="Syromyatnikov M.Y."/>
            <person name="Popov V.N."/>
        </authorList>
    </citation>
    <scope>NUCLEOTIDE SEQUENCE [LARGE SCALE GENOMIC DNA]</scope>
</reference>
<evidence type="ECO:0000313" key="3">
    <source>
        <dbReference type="Proteomes" id="UP000183832"/>
    </source>
</evidence>
<feature type="region of interest" description="Disordered" evidence="1">
    <location>
        <begin position="140"/>
        <end position="159"/>
    </location>
</feature>
<dbReference type="EMBL" id="CVRI01000005">
    <property type="protein sequence ID" value="CRK87804.1"/>
    <property type="molecule type" value="Genomic_DNA"/>
</dbReference>
<name>A0A1J1HK68_9DIPT</name>
<dbReference type="Proteomes" id="UP000183832">
    <property type="component" value="Unassembled WGS sequence"/>
</dbReference>
<dbReference type="AlphaFoldDB" id="A0A1J1HK68"/>
<proteinExistence type="predicted"/>
<organism evidence="2 3">
    <name type="scientific">Clunio marinus</name>
    <dbReference type="NCBI Taxonomy" id="568069"/>
    <lineage>
        <taxon>Eukaryota</taxon>
        <taxon>Metazoa</taxon>
        <taxon>Ecdysozoa</taxon>
        <taxon>Arthropoda</taxon>
        <taxon>Hexapoda</taxon>
        <taxon>Insecta</taxon>
        <taxon>Pterygota</taxon>
        <taxon>Neoptera</taxon>
        <taxon>Endopterygota</taxon>
        <taxon>Diptera</taxon>
        <taxon>Nematocera</taxon>
        <taxon>Chironomoidea</taxon>
        <taxon>Chironomidae</taxon>
        <taxon>Clunio</taxon>
    </lineage>
</organism>
<keyword evidence="3" id="KW-1185">Reference proteome</keyword>
<gene>
    <name evidence="2" type="ORF">CLUMA_CG001570</name>
</gene>
<evidence type="ECO:0000256" key="1">
    <source>
        <dbReference type="SAM" id="MobiDB-lite"/>
    </source>
</evidence>
<evidence type="ECO:0000313" key="2">
    <source>
        <dbReference type="EMBL" id="CRK87804.1"/>
    </source>
</evidence>
<protein>
    <submittedName>
        <fullName evidence="2">CLUMA_CG001570, isoform A</fullName>
    </submittedName>
</protein>
<sequence length="159" mass="19091">METENQSKIDEINMKRLNDANRLYRKCISEKCPSLMKRTSRHRKKIQKFTSKKHQNRVLVKIWKEKGIERKIRFYNDTLNKLEKGIKVASAKPYIVDNENHFKAIESYCNKMQDMEKEIEKTKDEINHLKSQLVRVSRKMDELNQETESEGENSRLLFK</sequence>